<feature type="coiled-coil region" evidence="1">
    <location>
        <begin position="78"/>
        <end position="147"/>
    </location>
</feature>
<evidence type="ECO:0000313" key="3">
    <source>
        <dbReference type="Proteomes" id="UP001157006"/>
    </source>
</evidence>
<keyword evidence="3" id="KW-1185">Reference proteome</keyword>
<evidence type="ECO:0000256" key="1">
    <source>
        <dbReference type="SAM" id="Coils"/>
    </source>
</evidence>
<keyword evidence="1" id="KW-0175">Coiled coil</keyword>
<sequence>MKTTLEYLCTLIADDDEVSMRIRSVILQLLADFTQWSCDYNDANMKIEASTLVLSKLQKLEEGVVANKDQFSEFVSIESELTSQLVHLEERMKELQEQISVINENISISEVARDAAVRKKRETFEEGRELKAQRDELRKRRLRLRVEQELAKATKGYIEDEWSKIGKKFDKIIFFH</sequence>
<organism evidence="2 3">
    <name type="scientific">Vicia faba</name>
    <name type="common">Broad bean</name>
    <name type="synonym">Faba vulgaris</name>
    <dbReference type="NCBI Taxonomy" id="3906"/>
    <lineage>
        <taxon>Eukaryota</taxon>
        <taxon>Viridiplantae</taxon>
        <taxon>Streptophyta</taxon>
        <taxon>Embryophyta</taxon>
        <taxon>Tracheophyta</taxon>
        <taxon>Spermatophyta</taxon>
        <taxon>Magnoliopsida</taxon>
        <taxon>eudicotyledons</taxon>
        <taxon>Gunneridae</taxon>
        <taxon>Pentapetalae</taxon>
        <taxon>rosids</taxon>
        <taxon>fabids</taxon>
        <taxon>Fabales</taxon>
        <taxon>Fabaceae</taxon>
        <taxon>Papilionoideae</taxon>
        <taxon>50 kb inversion clade</taxon>
        <taxon>NPAAA clade</taxon>
        <taxon>Hologalegina</taxon>
        <taxon>IRL clade</taxon>
        <taxon>Fabeae</taxon>
        <taxon>Vicia</taxon>
    </lineage>
</organism>
<dbReference type="Proteomes" id="UP001157006">
    <property type="component" value="Chromosome 1S"/>
</dbReference>
<accession>A0AAV0Z988</accession>
<protein>
    <submittedName>
        <fullName evidence="2">Uncharacterized protein</fullName>
    </submittedName>
</protein>
<dbReference type="AlphaFoldDB" id="A0AAV0Z988"/>
<dbReference type="EMBL" id="OX451735">
    <property type="protein sequence ID" value="CAI8593424.1"/>
    <property type="molecule type" value="Genomic_DNA"/>
</dbReference>
<gene>
    <name evidence="2" type="ORF">VFH_I090960</name>
</gene>
<reference evidence="2 3" key="1">
    <citation type="submission" date="2023-01" db="EMBL/GenBank/DDBJ databases">
        <authorList>
            <person name="Kreplak J."/>
        </authorList>
    </citation>
    <scope>NUCLEOTIDE SEQUENCE [LARGE SCALE GENOMIC DNA]</scope>
</reference>
<evidence type="ECO:0000313" key="2">
    <source>
        <dbReference type="EMBL" id="CAI8593424.1"/>
    </source>
</evidence>
<proteinExistence type="predicted"/>
<name>A0AAV0Z988_VICFA</name>